<reference evidence="2" key="1">
    <citation type="submission" date="2014-11" db="EMBL/GenBank/DDBJ databases">
        <authorList>
            <person name="Amaro Gonzalez C."/>
        </authorList>
    </citation>
    <scope>NUCLEOTIDE SEQUENCE</scope>
</reference>
<name>A0A0E9PW54_ANGAN</name>
<sequence length="30" mass="3524">MTVEVKMSKNNLKKKKHLRVAADQKSLRKN</sequence>
<protein>
    <submittedName>
        <fullName evidence="2">Uncharacterized protein</fullName>
    </submittedName>
</protein>
<proteinExistence type="predicted"/>
<organism evidence="2">
    <name type="scientific">Anguilla anguilla</name>
    <name type="common">European freshwater eel</name>
    <name type="synonym">Muraena anguilla</name>
    <dbReference type="NCBI Taxonomy" id="7936"/>
    <lineage>
        <taxon>Eukaryota</taxon>
        <taxon>Metazoa</taxon>
        <taxon>Chordata</taxon>
        <taxon>Craniata</taxon>
        <taxon>Vertebrata</taxon>
        <taxon>Euteleostomi</taxon>
        <taxon>Actinopterygii</taxon>
        <taxon>Neopterygii</taxon>
        <taxon>Teleostei</taxon>
        <taxon>Anguilliformes</taxon>
        <taxon>Anguillidae</taxon>
        <taxon>Anguilla</taxon>
    </lineage>
</organism>
<reference evidence="2" key="2">
    <citation type="journal article" date="2015" name="Fish Shellfish Immunol.">
        <title>Early steps in the European eel (Anguilla anguilla)-Vibrio vulnificus interaction in the gills: Role of the RtxA13 toxin.</title>
        <authorList>
            <person name="Callol A."/>
            <person name="Pajuelo D."/>
            <person name="Ebbesson L."/>
            <person name="Teles M."/>
            <person name="MacKenzie S."/>
            <person name="Amaro C."/>
        </authorList>
    </citation>
    <scope>NUCLEOTIDE SEQUENCE</scope>
</reference>
<feature type="compositionally biased region" description="Basic and acidic residues" evidence="1">
    <location>
        <begin position="20"/>
        <end position="30"/>
    </location>
</feature>
<evidence type="ECO:0000313" key="2">
    <source>
        <dbReference type="EMBL" id="JAH08113.1"/>
    </source>
</evidence>
<accession>A0A0E9PW54</accession>
<feature type="region of interest" description="Disordered" evidence="1">
    <location>
        <begin position="1"/>
        <end position="30"/>
    </location>
</feature>
<dbReference type="EMBL" id="GBXM01100464">
    <property type="protein sequence ID" value="JAH08113.1"/>
    <property type="molecule type" value="Transcribed_RNA"/>
</dbReference>
<evidence type="ECO:0000256" key="1">
    <source>
        <dbReference type="SAM" id="MobiDB-lite"/>
    </source>
</evidence>
<dbReference type="AlphaFoldDB" id="A0A0E9PW54"/>